<evidence type="ECO:0000313" key="2">
    <source>
        <dbReference type="EMBL" id="QQX76398.1"/>
    </source>
</evidence>
<protein>
    <submittedName>
        <fullName evidence="2">Uncharacterized protein</fullName>
    </submittedName>
</protein>
<organism evidence="2 3">
    <name type="scientific">Aequorivita iocasae</name>
    <dbReference type="NCBI Taxonomy" id="2803865"/>
    <lineage>
        <taxon>Bacteria</taxon>
        <taxon>Pseudomonadati</taxon>
        <taxon>Bacteroidota</taxon>
        <taxon>Flavobacteriia</taxon>
        <taxon>Flavobacteriales</taxon>
        <taxon>Flavobacteriaceae</taxon>
        <taxon>Aequorivita</taxon>
    </lineage>
</organism>
<evidence type="ECO:0000256" key="1">
    <source>
        <dbReference type="SAM" id="MobiDB-lite"/>
    </source>
</evidence>
<dbReference type="EMBL" id="CP068439">
    <property type="protein sequence ID" value="QQX76398.1"/>
    <property type="molecule type" value="Genomic_DNA"/>
</dbReference>
<keyword evidence="3" id="KW-1185">Reference proteome</keyword>
<name>A0ABX7DQX1_9FLAO</name>
<accession>A0ABX7DQX1</accession>
<evidence type="ECO:0000313" key="3">
    <source>
        <dbReference type="Proteomes" id="UP000629420"/>
    </source>
</evidence>
<dbReference type="RefSeq" id="WP_202336203.1">
    <property type="nucleotide sequence ID" value="NZ_CP068439.1"/>
</dbReference>
<dbReference type="Proteomes" id="UP000629420">
    <property type="component" value="Chromosome"/>
</dbReference>
<sequence>MNTAKAKINLKDGQIELEGSEEFVSNQLEHFKEYIKAYQNNSDFEAEESVEVESHSSNPTSTPKGSKTVTETTNGEKKSKKKTSSGKAPSIESEKFDYLKDGKIEGLKDFFLSKCPGADSNTGNKIAAIGYYIQFVRKLPYFTEGNVEFAYRILDLKGRPKFMRQIIINNKNTRDLFEPVEGVSGAWKLTRAAEIFVDEDLPTKSEK</sequence>
<proteinExistence type="predicted"/>
<reference evidence="2 3" key="1">
    <citation type="submission" date="2021-01" db="EMBL/GenBank/DDBJ databases">
        <title>Aequorivita sp. strain KX20305, a bacterium isolated from the sediment collected at a cold seep field in South China Sea.</title>
        <authorList>
            <person name="Zhang H."/>
            <person name="Li C."/>
        </authorList>
    </citation>
    <scope>NUCLEOTIDE SEQUENCE [LARGE SCALE GENOMIC DNA]</scope>
    <source>
        <strain evidence="2 3">KX20305</strain>
    </source>
</reference>
<feature type="compositionally biased region" description="Polar residues" evidence="1">
    <location>
        <begin position="58"/>
        <end position="69"/>
    </location>
</feature>
<feature type="region of interest" description="Disordered" evidence="1">
    <location>
        <begin position="45"/>
        <end position="88"/>
    </location>
</feature>
<gene>
    <name evidence="2" type="ORF">JK629_13885</name>
</gene>